<proteinExistence type="inferred from homology"/>
<evidence type="ECO:0000256" key="2">
    <source>
        <dbReference type="ARBA" id="ARBA00022723"/>
    </source>
</evidence>
<keyword evidence="4 6" id="KW-0862">Zinc</keyword>
<evidence type="ECO:0000259" key="8">
    <source>
        <dbReference type="Pfam" id="PF01435"/>
    </source>
</evidence>
<evidence type="ECO:0000256" key="5">
    <source>
        <dbReference type="ARBA" id="ARBA00023049"/>
    </source>
</evidence>
<dbReference type="InterPro" id="IPR051156">
    <property type="entry name" value="Mito/Outer_Membr_Metalloprot"/>
</dbReference>
<name>A0A3E0ELD7_9FLAO</name>
<keyword evidence="3 6" id="KW-0378">Hydrolase</keyword>
<evidence type="ECO:0000256" key="7">
    <source>
        <dbReference type="SAM" id="Phobius"/>
    </source>
</evidence>
<keyword evidence="7" id="KW-1133">Transmembrane helix</keyword>
<dbReference type="OrthoDB" id="9810445at2"/>
<evidence type="ECO:0000256" key="1">
    <source>
        <dbReference type="ARBA" id="ARBA00022670"/>
    </source>
</evidence>
<dbReference type="EMBL" id="QUNI01000005">
    <property type="protein sequence ID" value="REG98991.1"/>
    <property type="molecule type" value="Genomic_DNA"/>
</dbReference>
<comment type="similarity">
    <text evidence="6">Belongs to the peptidase M48 family.</text>
</comment>
<sequence>MKEKTNAVFFDGESAIPKDIELILDIEKNVLVFETENNQQHTWNLNEINFQIKSKNMNIEHGNDPVQNIKINNSDFTAKLQYLRKKRGNQSWYHKLMDMGIKAHILFTVFIFAIIGLGYLYVIPWAAEKAVIIIPEDYDSKLGSTFFDQNMLFSDVDAEKTKALNLFAKELHLKNTKKLKFTVVDSPIVNAYALPDGNIVVFSGILKTMKNYDELVGLIGHETAHVNHRHSMKMVCRNLSGYIFISAILGDANGIMATIGDNVNNLQSLSYSRNFEHEADVEGFEIVALNKVNPKGMSNLFKRLQDEEVVTIPEFLSSHPVTTDRINDINELIKTRPFQFEDNLKLKKLFLVIKN</sequence>
<feature type="transmembrane region" description="Helical" evidence="7">
    <location>
        <begin position="105"/>
        <end position="127"/>
    </location>
</feature>
<accession>A0A3E0ELD7</accession>
<dbReference type="GO" id="GO:0046872">
    <property type="term" value="F:metal ion binding"/>
    <property type="evidence" value="ECO:0007669"/>
    <property type="project" value="UniProtKB-KW"/>
</dbReference>
<dbReference type="GO" id="GO:0004222">
    <property type="term" value="F:metalloendopeptidase activity"/>
    <property type="evidence" value="ECO:0007669"/>
    <property type="project" value="InterPro"/>
</dbReference>
<dbReference type="PANTHER" id="PTHR22726">
    <property type="entry name" value="METALLOENDOPEPTIDASE OMA1"/>
    <property type="match status" value="1"/>
</dbReference>
<evidence type="ECO:0000313" key="9">
    <source>
        <dbReference type="EMBL" id="REG98991.1"/>
    </source>
</evidence>
<organism evidence="9 10">
    <name type="scientific">Flavobacterium aquicola</name>
    <dbReference type="NCBI Taxonomy" id="1682742"/>
    <lineage>
        <taxon>Bacteria</taxon>
        <taxon>Pseudomonadati</taxon>
        <taxon>Bacteroidota</taxon>
        <taxon>Flavobacteriia</taxon>
        <taxon>Flavobacteriales</taxon>
        <taxon>Flavobacteriaceae</taxon>
        <taxon>Flavobacterium</taxon>
    </lineage>
</organism>
<protein>
    <submittedName>
        <fullName evidence="9">Peptidase M48-like protein</fullName>
    </submittedName>
</protein>
<evidence type="ECO:0000256" key="6">
    <source>
        <dbReference type="RuleBase" id="RU003983"/>
    </source>
</evidence>
<keyword evidence="7" id="KW-0812">Transmembrane</keyword>
<evidence type="ECO:0000256" key="4">
    <source>
        <dbReference type="ARBA" id="ARBA00022833"/>
    </source>
</evidence>
<comment type="caution">
    <text evidence="9">The sequence shown here is derived from an EMBL/GenBank/DDBJ whole genome shotgun (WGS) entry which is preliminary data.</text>
</comment>
<dbReference type="RefSeq" id="WP_115813077.1">
    <property type="nucleotide sequence ID" value="NZ_QUNI01000005.1"/>
</dbReference>
<keyword evidence="7" id="KW-0472">Membrane</keyword>
<dbReference type="Gene3D" id="3.30.2010.10">
    <property type="entry name" value="Metalloproteases ('zincins'), catalytic domain"/>
    <property type="match status" value="1"/>
</dbReference>
<keyword evidence="10" id="KW-1185">Reference proteome</keyword>
<dbReference type="Proteomes" id="UP000257136">
    <property type="component" value="Unassembled WGS sequence"/>
</dbReference>
<dbReference type="GO" id="GO:0016020">
    <property type="term" value="C:membrane"/>
    <property type="evidence" value="ECO:0007669"/>
    <property type="project" value="TreeGrafter"/>
</dbReference>
<feature type="domain" description="Peptidase M48" evidence="8">
    <location>
        <begin position="167"/>
        <end position="332"/>
    </location>
</feature>
<reference evidence="9 10" key="1">
    <citation type="submission" date="2018-08" db="EMBL/GenBank/DDBJ databases">
        <title>Genomic Encyclopedia of Archaeal and Bacterial Type Strains, Phase II (KMG-II): from individual species to whole genera.</title>
        <authorList>
            <person name="Goeker M."/>
        </authorList>
    </citation>
    <scope>NUCLEOTIDE SEQUENCE [LARGE SCALE GENOMIC DNA]</scope>
    <source>
        <strain evidence="9 10">DSM 100880</strain>
    </source>
</reference>
<evidence type="ECO:0000313" key="10">
    <source>
        <dbReference type="Proteomes" id="UP000257136"/>
    </source>
</evidence>
<evidence type="ECO:0000256" key="3">
    <source>
        <dbReference type="ARBA" id="ARBA00022801"/>
    </source>
</evidence>
<dbReference type="CDD" id="cd07332">
    <property type="entry name" value="M48C_Oma1_like"/>
    <property type="match status" value="1"/>
</dbReference>
<dbReference type="Pfam" id="PF01435">
    <property type="entry name" value="Peptidase_M48"/>
    <property type="match status" value="1"/>
</dbReference>
<dbReference type="AlphaFoldDB" id="A0A3E0ELD7"/>
<keyword evidence="5 6" id="KW-0482">Metalloprotease</keyword>
<comment type="cofactor">
    <cofactor evidence="6">
        <name>Zn(2+)</name>
        <dbReference type="ChEBI" id="CHEBI:29105"/>
    </cofactor>
    <text evidence="6">Binds 1 zinc ion per subunit.</text>
</comment>
<keyword evidence="2" id="KW-0479">Metal-binding</keyword>
<dbReference type="PANTHER" id="PTHR22726:SF24">
    <property type="entry name" value="M48 FAMILY METALLOPEPTIDASE"/>
    <property type="match status" value="1"/>
</dbReference>
<dbReference type="GO" id="GO:0051603">
    <property type="term" value="P:proteolysis involved in protein catabolic process"/>
    <property type="evidence" value="ECO:0007669"/>
    <property type="project" value="TreeGrafter"/>
</dbReference>
<dbReference type="InterPro" id="IPR001915">
    <property type="entry name" value="Peptidase_M48"/>
</dbReference>
<gene>
    <name evidence="9" type="ORF">C8P67_105156</name>
</gene>
<keyword evidence="1 6" id="KW-0645">Protease</keyword>